<dbReference type="Pfam" id="PF24325">
    <property type="entry name" value="DUF7495"/>
    <property type="match status" value="3"/>
</dbReference>
<feature type="region of interest" description="Disordered" evidence="1">
    <location>
        <begin position="609"/>
        <end position="644"/>
    </location>
</feature>
<feature type="region of interest" description="Disordered" evidence="1">
    <location>
        <begin position="1"/>
        <end position="107"/>
    </location>
</feature>
<keyword evidence="2" id="KW-1133">Transmembrane helix</keyword>
<feature type="compositionally biased region" description="Low complexity" evidence="1">
    <location>
        <begin position="29"/>
        <end position="40"/>
    </location>
</feature>
<protein>
    <recommendedName>
        <fullName evidence="3">DUF7495 domain-containing protein</fullName>
    </recommendedName>
</protein>
<keyword evidence="5" id="KW-1185">Reference proteome</keyword>
<feature type="region of interest" description="Disordered" evidence="1">
    <location>
        <begin position="407"/>
        <end position="497"/>
    </location>
</feature>
<feature type="compositionally biased region" description="Polar residues" evidence="1">
    <location>
        <begin position="1"/>
        <end position="17"/>
    </location>
</feature>
<feature type="region of interest" description="Disordered" evidence="1">
    <location>
        <begin position="124"/>
        <end position="157"/>
    </location>
</feature>
<dbReference type="InterPro" id="IPR055918">
    <property type="entry name" value="DUF7495"/>
</dbReference>
<reference evidence="4 5" key="1">
    <citation type="journal article" date="2004" name="Science">
        <title>The genome of the diatom Thalassiosira pseudonana: ecology, evolution, and metabolism.</title>
        <authorList>
            <person name="Armbrust E.V."/>
            <person name="Berges J.A."/>
            <person name="Bowler C."/>
            <person name="Green B.R."/>
            <person name="Martinez D."/>
            <person name="Putnam N.H."/>
            <person name="Zhou S."/>
            <person name="Allen A.E."/>
            <person name="Apt K.E."/>
            <person name="Bechner M."/>
            <person name="Brzezinski M.A."/>
            <person name="Chaal B.K."/>
            <person name="Chiovitti A."/>
            <person name="Davis A.K."/>
            <person name="Demarest M.S."/>
            <person name="Detter J.C."/>
            <person name="Glavina T."/>
            <person name="Goodstein D."/>
            <person name="Hadi M.Z."/>
            <person name="Hellsten U."/>
            <person name="Hildebrand M."/>
            <person name="Jenkins B.D."/>
            <person name="Jurka J."/>
            <person name="Kapitonov V.V."/>
            <person name="Kroger N."/>
            <person name="Lau W.W."/>
            <person name="Lane T.W."/>
            <person name="Larimer F.W."/>
            <person name="Lippmeier J.C."/>
            <person name="Lucas S."/>
            <person name="Medina M."/>
            <person name="Montsant A."/>
            <person name="Obornik M."/>
            <person name="Parker M.S."/>
            <person name="Palenik B."/>
            <person name="Pazour G.J."/>
            <person name="Richardson P.M."/>
            <person name="Rynearson T.A."/>
            <person name="Saito M.A."/>
            <person name="Schwartz D.C."/>
            <person name="Thamatrakoln K."/>
            <person name="Valentin K."/>
            <person name="Vardi A."/>
            <person name="Wilkerson F.P."/>
            <person name="Rokhsar D.S."/>
        </authorList>
    </citation>
    <scope>NUCLEOTIDE SEQUENCE [LARGE SCALE GENOMIC DNA]</scope>
    <source>
        <strain evidence="4 5">CCMP1335</strain>
    </source>
</reference>
<dbReference type="OMA" id="SHEALYG"/>
<feature type="compositionally biased region" description="Low complexity" evidence="1">
    <location>
        <begin position="609"/>
        <end position="628"/>
    </location>
</feature>
<dbReference type="eggNOG" id="ENOG502R7IH">
    <property type="taxonomic scope" value="Eukaryota"/>
</dbReference>
<dbReference type="AlphaFoldDB" id="B5YNI7"/>
<feature type="transmembrane region" description="Helical" evidence="2">
    <location>
        <begin position="219"/>
        <end position="239"/>
    </location>
</feature>
<feature type="region of interest" description="Disordered" evidence="1">
    <location>
        <begin position="242"/>
        <end position="270"/>
    </location>
</feature>
<gene>
    <name evidence="4" type="ORF">THAPS_23557</name>
</gene>
<accession>B5YNI7</accession>
<feature type="compositionally biased region" description="Polar residues" evidence="1">
    <location>
        <begin position="242"/>
        <end position="254"/>
    </location>
</feature>
<dbReference type="RefSeq" id="XP_002295919.1">
    <property type="nucleotide sequence ID" value="XM_002295883.1"/>
</dbReference>
<feature type="domain" description="DUF7495" evidence="3">
    <location>
        <begin position="296"/>
        <end position="401"/>
    </location>
</feature>
<feature type="compositionally biased region" description="Polar residues" evidence="1">
    <location>
        <begin position="143"/>
        <end position="157"/>
    </location>
</feature>
<evidence type="ECO:0000256" key="1">
    <source>
        <dbReference type="SAM" id="MobiDB-lite"/>
    </source>
</evidence>
<dbReference type="KEGG" id="tps:THAPS_23557"/>
<proteinExistence type="predicted"/>
<evidence type="ECO:0000259" key="3">
    <source>
        <dbReference type="Pfam" id="PF24325"/>
    </source>
</evidence>
<dbReference type="HOGENOM" id="CLU_356641_0_0_1"/>
<feature type="domain" description="DUF7495" evidence="3">
    <location>
        <begin position="499"/>
        <end position="603"/>
    </location>
</feature>
<dbReference type="GeneID" id="7447138"/>
<evidence type="ECO:0000256" key="2">
    <source>
        <dbReference type="SAM" id="Phobius"/>
    </source>
</evidence>
<sequence>MDSRIHNSAPSMSNNGTCDLLDGDAHQETSSPSLSTSTSTARDAEPDADYFGRSNSEDFTDDVNAELPPYIPDDLNNSDENYDTPARSVNNDTFPPRNKSARSQRHHELAQRTLNIMSDYSNFLSELDDKGDDDDEERGGSSQTNNHDTSSSSAYQQRNEFGSGTALQSAISHPFEQDMRRSWARDSDGNLATIDEDWGYDYDNDRRRVRYRRFTCSKLRLMMAVAACIAALVGIGYSVSKKNTSPTSNSVDKQSSSAPTAEHEEEPPALSLDENNAAYQQQQLYKAIATTLQPIWFSRENGWNGKAYLEAYKFCYQHEERVPCSYTAYCPAGPGHIPLGGVKAESKGSWAPVNNAPNEWVNVGDDGMCRLYSETHGGDNPRWGLTGKNEELTRHIMCCKKEVEDDGDYPGVVPIDDEDNMASDLYNRPPDLEEDVVDSSVTDSKGEISMGLGDVPTLPTAASSSSSVEDTPPTAANSPSIAEETPPSPPSSSPLRAHWFTRNDGWTGTTYNEAVSFCFTKSAGVCNYNEYCPNGEGQLPTDGPRDAGDNSTGQSLLWSPTVMSGKETWVGVGVVNTCVQSNVGLDLPDEMVDHATSFVLCCRDEQDNPNIHPNQIPNQSSSSASVVSGQDTQSTSTPVGSKNYLYNDSTPSELDEFSQVISDAFSPLWFSRQNNWGGGTYEEAVSYCGAAIHNGALCDFEALCPNGEGTTPYTVDKPTMTTEQWVPVNKSDMWVLVGQQSGANSDRLCKSHEALYGHEAMFGLTGGEKEEKEYILCCHPLLDAGSN</sequence>
<organism evidence="4 5">
    <name type="scientific">Thalassiosira pseudonana</name>
    <name type="common">Marine diatom</name>
    <name type="synonym">Cyclotella nana</name>
    <dbReference type="NCBI Taxonomy" id="35128"/>
    <lineage>
        <taxon>Eukaryota</taxon>
        <taxon>Sar</taxon>
        <taxon>Stramenopiles</taxon>
        <taxon>Ochrophyta</taxon>
        <taxon>Bacillariophyta</taxon>
        <taxon>Coscinodiscophyceae</taxon>
        <taxon>Thalassiosirophycidae</taxon>
        <taxon>Thalassiosirales</taxon>
        <taxon>Thalassiosiraceae</taxon>
        <taxon>Thalassiosira</taxon>
    </lineage>
</organism>
<keyword evidence="2" id="KW-0812">Transmembrane</keyword>
<evidence type="ECO:0000313" key="4">
    <source>
        <dbReference type="EMBL" id="ACI64636.1"/>
    </source>
</evidence>
<feature type="compositionally biased region" description="Polar residues" evidence="1">
    <location>
        <begin position="629"/>
        <end position="644"/>
    </location>
</feature>
<dbReference type="EMBL" id="CP001160">
    <property type="protein sequence ID" value="ACI64636.1"/>
    <property type="molecule type" value="Genomic_DNA"/>
</dbReference>
<evidence type="ECO:0000313" key="5">
    <source>
        <dbReference type="Proteomes" id="UP000001449"/>
    </source>
</evidence>
<name>B5YNI7_THAPS</name>
<dbReference type="PaxDb" id="35128-Thaps23557"/>
<keyword evidence="2" id="KW-0472">Membrane</keyword>
<feature type="domain" description="DUF7495" evidence="3">
    <location>
        <begin position="669"/>
        <end position="779"/>
    </location>
</feature>
<dbReference type="InParanoid" id="B5YNI7"/>
<reference evidence="4 5" key="2">
    <citation type="journal article" date="2008" name="Nature">
        <title>The Phaeodactylum genome reveals the evolutionary history of diatom genomes.</title>
        <authorList>
            <person name="Bowler C."/>
            <person name="Allen A.E."/>
            <person name="Badger J.H."/>
            <person name="Grimwood J."/>
            <person name="Jabbari K."/>
            <person name="Kuo A."/>
            <person name="Maheswari U."/>
            <person name="Martens C."/>
            <person name="Maumus F."/>
            <person name="Otillar R.P."/>
            <person name="Rayko E."/>
            <person name="Salamov A."/>
            <person name="Vandepoele K."/>
            <person name="Beszteri B."/>
            <person name="Gruber A."/>
            <person name="Heijde M."/>
            <person name="Katinka M."/>
            <person name="Mock T."/>
            <person name="Valentin K."/>
            <person name="Verret F."/>
            <person name="Berges J.A."/>
            <person name="Brownlee C."/>
            <person name="Cadoret J.P."/>
            <person name="Chiovitti A."/>
            <person name="Choi C.J."/>
            <person name="Coesel S."/>
            <person name="De Martino A."/>
            <person name="Detter J.C."/>
            <person name="Durkin C."/>
            <person name="Falciatore A."/>
            <person name="Fournet J."/>
            <person name="Haruta M."/>
            <person name="Huysman M.J."/>
            <person name="Jenkins B.D."/>
            <person name="Jiroutova K."/>
            <person name="Jorgensen R.E."/>
            <person name="Joubert Y."/>
            <person name="Kaplan A."/>
            <person name="Kroger N."/>
            <person name="Kroth P.G."/>
            <person name="La Roche J."/>
            <person name="Lindquist E."/>
            <person name="Lommer M."/>
            <person name="Martin-Jezequel V."/>
            <person name="Lopez P.J."/>
            <person name="Lucas S."/>
            <person name="Mangogna M."/>
            <person name="McGinnis K."/>
            <person name="Medlin L.K."/>
            <person name="Montsant A."/>
            <person name="Oudot-Le Secq M.P."/>
            <person name="Napoli C."/>
            <person name="Obornik M."/>
            <person name="Parker M.S."/>
            <person name="Petit J.L."/>
            <person name="Porcel B.M."/>
            <person name="Poulsen N."/>
            <person name="Robison M."/>
            <person name="Rychlewski L."/>
            <person name="Rynearson T.A."/>
            <person name="Schmutz J."/>
            <person name="Shapiro H."/>
            <person name="Siaut M."/>
            <person name="Stanley M."/>
            <person name="Sussman M.R."/>
            <person name="Taylor A.R."/>
            <person name="Vardi A."/>
            <person name="von Dassow P."/>
            <person name="Vyverman W."/>
            <person name="Willis A."/>
            <person name="Wyrwicz L.S."/>
            <person name="Rokhsar D.S."/>
            <person name="Weissenbach J."/>
            <person name="Armbrust E.V."/>
            <person name="Green B.R."/>
            <person name="Van de Peer Y."/>
            <person name="Grigoriev I.V."/>
        </authorList>
    </citation>
    <scope>NUCLEOTIDE SEQUENCE [LARGE SCALE GENOMIC DNA]</scope>
    <source>
        <strain evidence="4 5">CCMP1335</strain>
    </source>
</reference>
<dbReference type="Proteomes" id="UP000001449">
    <property type="component" value="Chromosome 7"/>
</dbReference>